<keyword evidence="2" id="KW-1185">Reference proteome</keyword>
<protein>
    <submittedName>
        <fullName evidence="1">DUF3822 family protein</fullName>
    </submittedName>
</protein>
<dbReference type="CDD" id="cd24013">
    <property type="entry name" value="ASKHA_ATPase_BT3980-like"/>
    <property type="match status" value="1"/>
</dbReference>
<evidence type="ECO:0000313" key="2">
    <source>
        <dbReference type="Proteomes" id="UP001250662"/>
    </source>
</evidence>
<dbReference type="Gene3D" id="3.30.420.250">
    <property type="match status" value="1"/>
</dbReference>
<organism evidence="1 2">
    <name type="scientific">Croceitalea vernalis</name>
    <dbReference type="NCBI Taxonomy" id="3075599"/>
    <lineage>
        <taxon>Bacteria</taxon>
        <taxon>Pseudomonadati</taxon>
        <taxon>Bacteroidota</taxon>
        <taxon>Flavobacteriia</taxon>
        <taxon>Flavobacteriales</taxon>
        <taxon>Flavobacteriaceae</taxon>
        <taxon>Croceitalea</taxon>
    </lineage>
</organism>
<dbReference type="InterPro" id="IPR024213">
    <property type="entry name" value="DUF3822"/>
</dbReference>
<proteinExistence type="predicted"/>
<name>A0ABU3BKA9_9FLAO</name>
<comment type="caution">
    <text evidence="1">The sequence shown here is derived from an EMBL/GenBank/DDBJ whole genome shotgun (WGS) entry which is preliminary data.</text>
</comment>
<sequence>MTEKTTRNKGVSINDTDSFKNLSIQVSLNGLSFFVLDSITQKVDAFEQINFKVDTTPYLLQKELKKLLEKNNLDKALFEKVQVVHNNDMFCLVPKPLFDVNELPNYLKFNTKLLANDEIAYDELSHHEITSVYVPFTNINNLIFELYGEFEFIHNSSMVLQSLFNHKIGSKPVCYAHISKTNFELIAFDKKKLLLFNQFQYKTKEDFLYYLLFTYEQLGFDTESVKVKLFGSIEEGDELFNICYQYIKKVAVFEPNTKEIESNPKDSIDLTHLNTFK</sequence>
<dbReference type="Proteomes" id="UP001250662">
    <property type="component" value="Unassembled WGS sequence"/>
</dbReference>
<gene>
    <name evidence="1" type="ORF">RM520_13280</name>
</gene>
<reference evidence="1 2" key="1">
    <citation type="submission" date="2023-09" db="EMBL/GenBank/DDBJ databases">
        <authorList>
            <person name="Rey-Velasco X."/>
        </authorList>
    </citation>
    <scope>NUCLEOTIDE SEQUENCE [LARGE SCALE GENOMIC DNA]</scope>
    <source>
        <strain evidence="1 2">P007</strain>
    </source>
</reference>
<evidence type="ECO:0000313" key="1">
    <source>
        <dbReference type="EMBL" id="MDT0622598.1"/>
    </source>
</evidence>
<dbReference type="Pfam" id="PF12864">
    <property type="entry name" value="DUF3822"/>
    <property type="match status" value="1"/>
</dbReference>
<dbReference type="RefSeq" id="WP_311388322.1">
    <property type="nucleotide sequence ID" value="NZ_JAVRHU010000004.1"/>
</dbReference>
<accession>A0ABU3BKA9</accession>
<dbReference type="Gene3D" id="3.30.420.260">
    <property type="match status" value="1"/>
</dbReference>
<dbReference type="EMBL" id="JAVRHU010000004">
    <property type="protein sequence ID" value="MDT0622598.1"/>
    <property type="molecule type" value="Genomic_DNA"/>
</dbReference>